<gene>
    <name evidence="1" type="ORF">MILVUS5_LOCUS10566</name>
</gene>
<evidence type="ECO:0000313" key="1">
    <source>
        <dbReference type="EMBL" id="CAJ2640769.1"/>
    </source>
</evidence>
<keyword evidence="2" id="KW-1185">Reference proteome</keyword>
<dbReference type="EMBL" id="CASHSV030000024">
    <property type="protein sequence ID" value="CAJ2640769.1"/>
    <property type="molecule type" value="Genomic_DNA"/>
</dbReference>
<protein>
    <submittedName>
        <fullName evidence="1">Uncharacterized protein</fullName>
    </submittedName>
</protein>
<proteinExistence type="predicted"/>
<dbReference type="Proteomes" id="UP001177021">
    <property type="component" value="Unassembled WGS sequence"/>
</dbReference>
<comment type="caution">
    <text evidence="1">The sequence shown here is derived from an EMBL/GenBank/DDBJ whole genome shotgun (WGS) entry which is preliminary data.</text>
</comment>
<organism evidence="1 2">
    <name type="scientific">Trifolium pratense</name>
    <name type="common">Red clover</name>
    <dbReference type="NCBI Taxonomy" id="57577"/>
    <lineage>
        <taxon>Eukaryota</taxon>
        <taxon>Viridiplantae</taxon>
        <taxon>Streptophyta</taxon>
        <taxon>Embryophyta</taxon>
        <taxon>Tracheophyta</taxon>
        <taxon>Spermatophyta</taxon>
        <taxon>Magnoliopsida</taxon>
        <taxon>eudicotyledons</taxon>
        <taxon>Gunneridae</taxon>
        <taxon>Pentapetalae</taxon>
        <taxon>rosids</taxon>
        <taxon>fabids</taxon>
        <taxon>Fabales</taxon>
        <taxon>Fabaceae</taxon>
        <taxon>Papilionoideae</taxon>
        <taxon>50 kb inversion clade</taxon>
        <taxon>NPAAA clade</taxon>
        <taxon>Hologalegina</taxon>
        <taxon>IRL clade</taxon>
        <taxon>Trifolieae</taxon>
        <taxon>Trifolium</taxon>
    </lineage>
</organism>
<reference evidence="1" key="1">
    <citation type="submission" date="2023-10" db="EMBL/GenBank/DDBJ databases">
        <authorList>
            <person name="Rodriguez Cubillos JULIANA M."/>
            <person name="De Vega J."/>
        </authorList>
    </citation>
    <scope>NUCLEOTIDE SEQUENCE</scope>
</reference>
<evidence type="ECO:0000313" key="2">
    <source>
        <dbReference type="Proteomes" id="UP001177021"/>
    </source>
</evidence>
<name>A0ACB0J708_TRIPR</name>
<accession>A0ACB0J708</accession>
<sequence>MIVTCLIAPNGNGQNCKTSYVQFIEKLDEVNSYAWGAAMLAYLYQGMKEWKTKDKAIDGFTWLVVGFFFSHFRGLYTIFNITAEENQAHNKPKLAYLIESLGRTGANHHKKINSALQLQLNLVHELLRQEENIEADVRPITWHPYNLEMLPPHLHDQIQYRTVIAPLFCYNYVERHCPHVVAKQFEVLDGVELQDVGSDMKTIKFKANRGNCSINFRDHYKKEVVQWDEIGSRLAENFQPAQQSTPEPEAAHQTPTFEVSSTNSPHLSEQVDTSEGKIFNYVMFLVTFLIMKIFLICLGHRLAENFQPAQQSTPEPEAAHQTPTFELEVTHHSPTPAHNATLEVTPTNSPHLSDGDVHSSPPSDHVMFDTSEPGENAGENVGHRKRCRPGMATPTSYLVTGPRVNKGLWVNKKFTHSDDHVKAIWAKRKRKASQSKPTKSKPSTSQTVSEVPKELIISTLTPTPPEIPFINHMPKFMHPFIEDIIDVDGDGYCRYRVVALHQKGTQQDFELIRLNMERELRLHKESYVELFDTDERYKYVTDALFTPPRRSKHAFAPKDKWFTFPDMGYVVATHFQRVVVQLSNMERCGASRTCFPLRGKPPSDTSDLDSKIICIGALADHFVLVRLKEGCPIPPTAHQWKNYCSEEAATWEPMFLDRMQKFGELLTIERAGDDLATIGNGSKDDPLEL</sequence>